<dbReference type="Pfam" id="PF05282">
    <property type="entry name" value="AAR2"/>
    <property type="match status" value="1"/>
</dbReference>
<dbReference type="PANTHER" id="PTHR12689:SF4">
    <property type="entry name" value="PROTEIN AAR2 HOMOLOG"/>
    <property type="match status" value="1"/>
</dbReference>
<evidence type="ECO:0000313" key="7">
    <source>
        <dbReference type="Proteomes" id="UP000092730"/>
    </source>
</evidence>
<evidence type="ECO:0000259" key="3">
    <source>
        <dbReference type="Pfam" id="PF05282"/>
    </source>
</evidence>
<organism evidence="5">
    <name type="scientific">Kwoniella bestiolae CBS 10118</name>
    <dbReference type="NCBI Taxonomy" id="1296100"/>
    <lineage>
        <taxon>Eukaryota</taxon>
        <taxon>Fungi</taxon>
        <taxon>Dikarya</taxon>
        <taxon>Basidiomycota</taxon>
        <taxon>Agaricomycotina</taxon>
        <taxon>Tremellomycetes</taxon>
        <taxon>Tremellales</taxon>
        <taxon>Cryptococcaceae</taxon>
        <taxon>Kwoniella</taxon>
    </lineage>
</organism>
<evidence type="ECO:0000256" key="2">
    <source>
        <dbReference type="SAM" id="MobiDB-lite"/>
    </source>
</evidence>
<dbReference type="OrthoDB" id="201752at2759"/>
<evidence type="ECO:0000313" key="5">
    <source>
        <dbReference type="EMBL" id="OCF25386.1"/>
    </source>
</evidence>
<dbReference type="Gene3D" id="2.60.34.20">
    <property type="match status" value="1"/>
</dbReference>
<feature type="domain" description="AAR2 C-terminal" evidence="3">
    <location>
        <begin position="184"/>
        <end position="365"/>
    </location>
</feature>
<reference evidence="6" key="2">
    <citation type="submission" date="2013-07" db="EMBL/GenBank/DDBJ databases">
        <authorList>
            <consortium name="The Broad Institute Genome Sequencing Platform"/>
            <person name="Cuomo C."/>
            <person name="Litvintseva A."/>
            <person name="Chen Y."/>
            <person name="Heitman J."/>
            <person name="Sun S."/>
            <person name="Springer D."/>
            <person name="Dromer F."/>
            <person name="Young S.K."/>
            <person name="Zeng Q."/>
            <person name="Gargeya S."/>
            <person name="Fitzgerald M."/>
            <person name="Abouelleil A."/>
            <person name="Alvarado L."/>
            <person name="Berlin A.M."/>
            <person name="Chapman S.B."/>
            <person name="Dewar J."/>
            <person name="Goldberg J."/>
            <person name="Griggs A."/>
            <person name="Gujja S."/>
            <person name="Hansen M."/>
            <person name="Howarth C."/>
            <person name="Imamovic A."/>
            <person name="Larimer J."/>
            <person name="McCowan C."/>
            <person name="Murphy C."/>
            <person name="Pearson M."/>
            <person name="Priest M."/>
            <person name="Roberts A."/>
            <person name="Saif S."/>
            <person name="Shea T."/>
            <person name="Sykes S."/>
            <person name="Wortman J."/>
            <person name="Nusbaum C."/>
            <person name="Birren B."/>
        </authorList>
    </citation>
    <scope>NUCLEOTIDE SEQUENCE</scope>
    <source>
        <strain evidence="6">CBS 10118</strain>
    </source>
</reference>
<dbReference type="GeneID" id="30209604"/>
<dbReference type="Proteomes" id="UP000092730">
    <property type="component" value="Chromosome 4"/>
</dbReference>
<dbReference type="EMBL" id="CP144544">
    <property type="protein sequence ID" value="WVW84051.1"/>
    <property type="molecule type" value="Genomic_DNA"/>
</dbReference>
<dbReference type="Gene3D" id="1.25.40.550">
    <property type="entry name" value="Aar2, C-terminal domain-like"/>
    <property type="match status" value="1"/>
</dbReference>
<protein>
    <recommendedName>
        <fullName evidence="8">A1 cistron-splicing factor AAR2</fullName>
    </recommendedName>
</protein>
<dbReference type="Pfam" id="PF20981">
    <property type="entry name" value="AAR2_1st"/>
    <property type="match status" value="1"/>
</dbReference>
<sequence length="396" mass="43865">MNQLTPDQAQALWSAGGFLVFNGLPEGSEFGIDGSLNVIRKFSGIKFLPPGIHLITWSTSNGPGGIPIRSGLIKYLQPKERFILEHDPKNDHTEIIKDVVVSDERLKSLDGELAPYPFDQLEKWKGLISHITEETLQAVLGADGKILNGLVEVEGEEEDSAERRRGKGGATLREDAGESGKLDFVRFNLKKSWRDGAVGEEVTRFSRDKSWLAGDVMARQLGGDAFKLISQLQLSFILLLHLSSYSALLVYKRILTLLCQSPTFLSSPAEYFSSSSALKSVQDTYIALVDTLASQIQAIPDGTFDTELPELDVFYLDQTDSLRRNLGTAMSLSEDTPRWDGVASTRVISSWSKLREAGKQWGWEISELTMNSARLNGEDDDESEEEGEYAPVIVEM</sequence>
<evidence type="ECO:0008006" key="8">
    <source>
        <dbReference type="Google" id="ProtNLM"/>
    </source>
</evidence>
<dbReference type="GO" id="GO:0000244">
    <property type="term" value="P:spliceosomal tri-snRNP complex assembly"/>
    <property type="evidence" value="ECO:0007669"/>
    <property type="project" value="TreeGrafter"/>
</dbReference>
<dbReference type="AlphaFoldDB" id="A0A1B9G2Y8"/>
<evidence type="ECO:0000256" key="1">
    <source>
        <dbReference type="ARBA" id="ARBA00006281"/>
    </source>
</evidence>
<reference evidence="6" key="4">
    <citation type="submission" date="2024-02" db="EMBL/GenBank/DDBJ databases">
        <title>Comparative genomics of Cryptococcus and Kwoniella reveals pathogenesis evolution and contrasting modes of karyotype evolution via chromosome fusion or intercentromeric recombination.</title>
        <authorList>
            <person name="Coelho M.A."/>
            <person name="David-Palma M."/>
            <person name="Shea T."/>
            <person name="Bowers K."/>
            <person name="McGinley-Smith S."/>
            <person name="Mohammad A.W."/>
            <person name="Gnirke A."/>
            <person name="Yurkov A.M."/>
            <person name="Nowrousian M."/>
            <person name="Sun S."/>
            <person name="Cuomo C.A."/>
            <person name="Heitman J."/>
        </authorList>
    </citation>
    <scope>NUCLEOTIDE SEQUENCE</scope>
    <source>
        <strain evidence="6">CBS 10118</strain>
    </source>
</reference>
<dbReference type="EMBL" id="KI894021">
    <property type="protein sequence ID" value="OCF25386.1"/>
    <property type="molecule type" value="Genomic_DNA"/>
</dbReference>
<dbReference type="VEuPathDB" id="FungiDB:I302_05205"/>
<reference evidence="5" key="3">
    <citation type="submission" date="2014-01" db="EMBL/GenBank/DDBJ databases">
        <title>Evolution of pathogenesis and genome organization in the Tremellales.</title>
        <authorList>
            <person name="Cuomo C."/>
            <person name="Litvintseva A."/>
            <person name="Heitman J."/>
            <person name="Chen Y."/>
            <person name="Sun S."/>
            <person name="Springer D."/>
            <person name="Dromer F."/>
            <person name="Young S."/>
            <person name="Zeng Q."/>
            <person name="Chapman S."/>
            <person name="Gujja S."/>
            <person name="Saif S."/>
            <person name="Birren B."/>
        </authorList>
    </citation>
    <scope>NUCLEOTIDE SEQUENCE</scope>
    <source>
        <strain evidence="5">CBS 10118</strain>
    </source>
</reference>
<accession>A0A1B9G2Y8</accession>
<evidence type="ECO:0000313" key="6">
    <source>
        <dbReference type="EMBL" id="WVW84051.1"/>
    </source>
</evidence>
<name>A0A1B9G2Y8_9TREE</name>
<dbReference type="CDD" id="cd13777">
    <property type="entry name" value="Aar2_N"/>
    <property type="match status" value="1"/>
</dbReference>
<gene>
    <name evidence="5" type="ORF">I302_05205</name>
    <name evidence="6" type="ORF">I302_106079</name>
</gene>
<dbReference type="CDD" id="cd13778">
    <property type="entry name" value="Aar2_C"/>
    <property type="match status" value="1"/>
</dbReference>
<dbReference type="InterPro" id="IPR007946">
    <property type="entry name" value="AAR2"/>
</dbReference>
<keyword evidence="7" id="KW-1185">Reference proteome</keyword>
<dbReference type="KEGG" id="kbi:30209604"/>
<dbReference type="RefSeq" id="XP_019046456.1">
    <property type="nucleotide sequence ID" value="XM_019191826.1"/>
</dbReference>
<feature type="domain" description="AAR2 N-terminal" evidence="4">
    <location>
        <begin position="16"/>
        <end position="141"/>
    </location>
</feature>
<evidence type="ECO:0000259" key="4">
    <source>
        <dbReference type="Pfam" id="PF20981"/>
    </source>
</evidence>
<comment type="similarity">
    <text evidence="1">Belongs to the AAR2 family.</text>
</comment>
<dbReference type="InterPro" id="IPR038516">
    <property type="entry name" value="AAR2_N_sf"/>
</dbReference>
<dbReference type="STRING" id="1296100.A0A1B9G2Y8"/>
<proteinExistence type="inferred from homology"/>
<dbReference type="PANTHER" id="PTHR12689">
    <property type="entry name" value="A1 CISTRON SPLICING FACTOR AAR2-RELATED"/>
    <property type="match status" value="1"/>
</dbReference>
<dbReference type="InterPro" id="IPR033648">
    <property type="entry name" value="AAR2_C"/>
</dbReference>
<dbReference type="InterPro" id="IPR033647">
    <property type="entry name" value="Aar2_N"/>
</dbReference>
<feature type="region of interest" description="Disordered" evidence="2">
    <location>
        <begin position="375"/>
        <end position="396"/>
    </location>
</feature>
<feature type="compositionally biased region" description="Acidic residues" evidence="2">
    <location>
        <begin position="378"/>
        <end position="388"/>
    </location>
</feature>
<dbReference type="InterPro" id="IPR038514">
    <property type="entry name" value="AAR2_C_sf"/>
</dbReference>
<reference evidence="5" key="1">
    <citation type="submission" date="2013-07" db="EMBL/GenBank/DDBJ databases">
        <title>The Genome Sequence of Cryptococcus bestiolae CBS10118.</title>
        <authorList>
            <consortium name="The Broad Institute Genome Sequencing Platform"/>
            <person name="Cuomo C."/>
            <person name="Litvintseva A."/>
            <person name="Chen Y."/>
            <person name="Heitman J."/>
            <person name="Sun S."/>
            <person name="Springer D."/>
            <person name="Dromer F."/>
            <person name="Young S.K."/>
            <person name="Zeng Q."/>
            <person name="Gargeya S."/>
            <person name="Fitzgerald M."/>
            <person name="Abouelleil A."/>
            <person name="Alvarado L."/>
            <person name="Berlin A.M."/>
            <person name="Chapman S.B."/>
            <person name="Dewar J."/>
            <person name="Goldberg J."/>
            <person name="Griggs A."/>
            <person name="Gujja S."/>
            <person name="Hansen M."/>
            <person name="Howarth C."/>
            <person name="Imamovic A."/>
            <person name="Larimer J."/>
            <person name="McCowan C."/>
            <person name="Murphy C."/>
            <person name="Pearson M."/>
            <person name="Priest M."/>
            <person name="Roberts A."/>
            <person name="Saif S."/>
            <person name="Shea T."/>
            <person name="Sykes S."/>
            <person name="Wortman J."/>
            <person name="Nusbaum C."/>
            <person name="Birren B."/>
        </authorList>
    </citation>
    <scope>NUCLEOTIDE SEQUENCE [LARGE SCALE GENOMIC DNA]</scope>
    <source>
        <strain evidence="5">CBS 10118</strain>
    </source>
</reference>